<evidence type="ECO:0000256" key="13">
    <source>
        <dbReference type="ARBA" id="ARBA00023268"/>
    </source>
</evidence>
<dbReference type="PANTHER" id="PTHR12592:SF0">
    <property type="entry name" value="ATP-DEPENDENT (S)-NAD(P)H-HYDRATE DEHYDRATASE"/>
    <property type="match status" value="1"/>
</dbReference>
<dbReference type="Gene3D" id="3.40.1190.20">
    <property type="match status" value="1"/>
</dbReference>
<comment type="function">
    <text evidence="18">Catalyzes the epimerization of the S- and R-forms of NAD(P)HX, a damaged form of NAD(P)H that is a result of enzymatic or heat-dependent hydration. This is a prerequisite for the S-specific NAD(P)H-hydrate dehydratase to allow the repair of both epimers of NAD(P)HX.</text>
</comment>
<dbReference type="PANTHER" id="PTHR12592">
    <property type="entry name" value="ATP-DEPENDENT (S)-NAD(P)H-HYDRATE DEHYDRATASE FAMILY MEMBER"/>
    <property type="match status" value="1"/>
</dbReference>
<keyword evidence="6 17" id="KW-0547">Nucleotide-binding</keyword>
<keyword evidence="10 17" id="KW-0520">NAD</keyword>
<organism evidence="22 23">
    <name type="scientific">Reichenbachiella agarivorans</name>
    <dbReference type="NCBI Taxonomy" id="2979464"/>
    <lineage>
        <taxon>Bacteria</taxon>
        <taxon>Pseudomonadati</taxon>
        <taxon>Bacteroidota</taxon>
        <taxon>Cytophagia</taxon>
        <taxon>Cytophagales</taxon>
        <taxon>Reichenbachiellaceae</taxon>
        <taxon>Reichenbachiella</taxon>
    </lineage>
</organism>
<feature type="domain" description="YjeF C-terminal" evidence="20">
    <location>
        <begin position="231"/>
        <end position="504"/>
    </location>
</feature>
<feature type="binding site" evidence="18">
    <location>
        <position position="145"/>
    </location>
    <ligand>
        <name>(6S)-NADPHX</name>
        <dbReference type="ChEBI" id="CHEBI:64076"/>
    </ligand>
</feature>
<reference evidence="22" key="1">
    <citation type="submission" date="2022-09" db="EMBL/GenBank/DDBJ databases">
        <title>Comparative genomics and taxonomic characterization of three novel marine species of genus Reichenbachiella exhibiting antioxidant and polysaccharide degradation activities.</title>
        <authorList>
            <person name="Muhammad N."/>
            <person name="Lee Y.-J."/>
            <person name="Ko J."/>
            <person name="Kim S.-G."/>
        </authorList>
    </citation>
    <scope>NUCLEOTIDE SEQUENCE</scope>
    <source>
        <strain evidence="22">BKB1-1</strain>
    </source>
</reference>
<dbReference type="HAMAP" id="MF_01966">
    <property type="entry name" value="NADHX_epimerase"/>
    <property type="match status" value="1"/>
</dbReference>
<protein>
    <recommendedName>
        <fullName evidence="19">Bifunctional NAD(P)H-hydrate repair enzyme</fullName>
    </recommendedName>
    <alternativeName>
        <fullName evidence="19">Nicotinamide nucleotide repair protein</fullName>
    </alternativeName>
    <domain>
        <recommendedName>
            <fullName evidence="19">ADP-dependent (S)-NAD(P)H-hydrate dehydratase</fullName>
            <ecNumber evidence="19">4.2.1.136</ecNumber>
        </recommendedName>
        <alternativeName>
            <fullName evidence="19">ADP-dependent NAD(P)HX dehydratase</fullName>
        </alternativeName>
    </domain>
    <domain>
        <recommendedName>
            <fullName evidence="19">NAD(P)H-hydrate epimerase</fullName>
            <ecNumber evidence="19">5.1.99.6</ecNumber>
        </recommendedName>
    </domain>
</protein>
<gene>
    <name evidence="17" type="primary">nnrD</name>
    <name evidence="18" type="synonym">nnrE</name>
    <name evidence="22" type="ORF">N6H18_02600</name>
</gene>
<comment type="cofactor">
    <cofactor evidence="18 19">
        <name>K(+)</name>
        <dbReference type="ChEBI" id="CHEBI:29103"/>
    </cofactor>
    <text evidence="18 19">Binds 1 potassium ion per subunit.</text>
</comment>
<sequence length="508" mass="54826">MNLNLCLKILDAKQIRQADLRTIQSEPIASIDLMERASEAFVTLFVAKYRVDRPVKVFCGTGNNGGDGLAIARMLLAYNYQVEVYIIGDPDQGSPDFAINYRFVQTQLTPRSLTDSASFPVLESKDLVIDAIFGSGLSRPIIGFYGELIEYINQSDAKEVVAVDIASGLGCSQTFIGGSVMQVTRTITFQSPKLSQLLPSHATFTGELKIVDIGLDWQFIAGLPSDSYFLTRCFIQSILRTRGKYIHKGEAGRCLIVAGSHGMMGAAVLSAKACMRSGTGLLTMCVPRCGVDIVQVSVPEVLVITSDGDERMEGYVAIDSFDAIGIGPGIGTDASTAETLLSVLQSSNQPMVLDADALNILSQNPSWLEFIPKDSVLTPHPGEFKRLVGQWQDDYHRLDLQKALAKQYSIYVLVKGAHTTIACPDGTVFFNSTGNPGMATAGSGDVLTGMITSFLGQGYSSLEAVLIACYVHGLAGDIYARTHAEQSLIASDIIDNISFSLRSIPENR</sequence>
<comment type="cofactor">
    <cofactor evidence="17">
        <name>Mg(2+)</name>
        <dbReference type="ChEBI" id="CHEBI:18420"/>
    </cofactor>
</comment>
<dbReference type="EMBL" id="CP106679">
    <property type="protein sequence ID" value="UXP32848.1"/>
    <property type="molecule type" value="Genomic_DNA"/>
</dbReference>
<accession>A0ABY6CTZ7</accession>
<dbReference type="InterPro" id="IPR036652">
    <property type="entry name" value="YjeF_N_dom_sf"/>
</dbReference>
<comment type="catalytic activity">
    <reaction evidence="2 18 19">
        <text>(6R)-NADPHX = (6S)-NADPHX</text>
        <dbReference type="Rhea" id="RHEA:32227"/>
        <dbReference type="ChEBI" id="CHEBI:64076"/>
        <dbReference type="ChEBI" id="CHEBI:64077"/>
        <dbReference type="EC" id="5.1.99.6"/>
    </reaction>
</comment>
<comment type="similarity">
    <text evidence="18">Belongs to the NnrE/AIBP family.</text>
</comment>
<comment type="function">
    <text evidence="17">Catalyzes the dehydration of the S-form of NAD(P)HX at the expense of ADP, which is converted to AMP. Together with NAD(P)HX epimerase, which catalyzes the epimerization of the S- and R-forms, the enzyme allows the repair of both epimers of NAD(P)HX, a damaged form of NAD(P)H that is a result of enzymatic or heat-dependent hydration.</text>
</comment>
<dbReference type="PIRSF" id="PIRSF017184">
    <property type="entry name" value="Nnr"/>
    <property type="match status" value="1"/>
</dbReference>
<evidence type="ECO:0000256" key="2">
    <source>
        <dbReference type="ARBA" id="ARBA00000909"/>
    </source>
</evidence>
<evidence type="ECO:0000313" key="23">
    <source>
        <dbReference type="Proteomes" id="UP001065174"/>
    </source>
</evidence>
<feature type="binding site" evidence="18">
    <location>
        <position position="64"/>
    </location>
    <ligand>
        <name>K(+)</name>
        <dbReference type="ChEBI" id="CHEBI:29103"/>
    </ligand>
</feature>
<dbReference type="InterPro" id="IPR030677">
    <property type="entry name" value="Nnr"/>
</dbReference>
<dbReference type="Proteomes" id="UP001065174">
    <property type="component" value="Chromosome"/>
</dbReference>
<feature type="binding site" evidence="18">
    <location>
        <begin position="63"/>
        <end position="67"/>
    </location>
    <ligand>
        <name>(6S)-NADPHX</name>
        <dbReference type="ChEBI" id="CHEBI:64076"/>
    </ligand>
</feature>
<keyword evidence="13" id="KW-0511">Multifunctional enzyme</keyword>
<name>A0ABY6CTZ7_9BACT</name>
<evidence type="ECO:0000256" key="4">
    <source>
        <dbReference type="ARBA" id="ARBA00009524"/>
    </source>
</evidence>
<keyword evidence="12 17" id="KW-0456">Lyase</keyword>
<feature type="domain" description="YjeF N-terminal" evidence="21">
    <location>
        <begin position="15"/>
        <end position="221"/>
    </location>
</feature>
<feature type="binding site" evidence="18">
    <location>
        <begin position="134"/>
        <end position="140"/>
    </location>
    <ligand>
        <name>(6S)-NADPHX</name>
        <dbReference type="ChEBI" id="CHEBI:64076"/>
    </ligand>
</feature>
<evidence type="ECO:0000259" key="20">
    <source>
        <dbReference type="PROSITE" id="PS51383"/>
    </source>
</evidence>
<feature type="binding site" evidence="17">
    <location>
        <position position="329"/>
    </location>
    <ligand>
        <name>(6S)-NADPHX</name>
        <dbReference type="ChEBI" id="CHEBI:64076"/>
    </ligand>
</feature>
<dbReference type="RefSeq" id="WP_262310280.1">
    <property type="nucleotide sequence ID" value="NZ_CP106679.1"/>
</dbReference>
<dbReference type="HAMAP" id="MF_01965">
    <property type="entry name" value="NADHX_dehydratase"/>
    <property type="match status" value="1"/>
</dbReference>
<dbReference type="SUPFAM" id="SSF64153">
    <property type="entry name" value="YjeF N-terminal domain-like"/>
    <property type="match status" value="1"/>
</dbReference>
<evidence type="ECO:0000313" key="22">
    <source>
        <dbReference type="EMBL" id="UXP32848.1"/>
    </source>
</evidence>
<feature type="binding site" evidence="18">
    <location>
        <position position="167"/>
    </location>
    <ligand>
        <name>K(+)</name>
        <dbReference type="ChEBI" id="CHEBI:29103"/>
    </ligand>
</feature>
<dbReference type="EC" id="5.1.99.6" evidence="19"/>
<dbReference type="NCBIfam" id="TIGR00197">
    <property type="entry name" value="yjeF_nterm"/>
    <property type="match status" value="1"/>
</dbReference>
<evidence type="ECO:0000256" key="19">
    <source>
        <dbReference type="PIRNR" id="PIRNR017184"/>
    </source>
</evidence>
<comment type="similarity">
    <text evidence="3 19">In the N-terminal section; belongs to the NnrE/AIBP family.</text>
</comment>
<evidence type="ECO:0000256" key="18">
    <source>
        <dbReference type="HAMAP-Rule" id="MF_01966"/>
    </source>
</evidence>
<keyword evidence="8 17" id="KW-0521">NADP</keyword>
<comment type="catalytic activity">
    <reaction evidence="16 17 19">
        <text>(6S)-NADPHX + ADP = AMP + phosphate + NADPH + H(+)</text>
        <dbReference type="Rhea" id="RHEA:32235"/>
        <dbReference type="ChEBI" id="CHEBI:15378"/>
        <dbReference type="ChEBI" id="CHEBI:43474"/>
        <dbReference type="ChEBI" id="CHEBI:57783"/>
        <dbReference type="ChEBI" id="CHEBI:64076"/>
        <dbReference type="ChEBI" id="CHEBI:456215"/>
        <dbReference type="ChEBI" id="CHEBI:456216"/>
        <dbReference type="EC" id="4.2.1.136"/>
    </reaction>
</comment>
<evidence type="ECO:0000256" key="15">
    <source>
        <dbReference type="ARBA" id="ARBA00048238"/>
    </source>
</evidence>
<feature type="binding site" evidence="17">
    <location>
        <position position="445"/>
    </location>
    <ligand>
        <name>(6S)-NADPHX</name>
        <dbReference type="ChEBI" id="CHEBI:64076"/>
    </ligand>
</feature>
<keyword evidence="23" id="KW-1185">Reference proteome</keyword>
<dbReference type="InterPro" id="IPR004443">
    <property type="entry name" value="YjeF_N_dom"/>
</dbReference>
<evidence type="ECO:0000256" key="6">
    <source>
        <dbReference type="ARBA" id="ARBA00022741"/>
    </source>
</evidence>
<proteinExistence type="inferred from homology"/>
<evidence type="ECO:0000256" key="12">
    <source>
        <dbReference type="ARBA" id="ARBA00023239"/>
    </source>
</evidence>
<dbReference type="Pfam" id="PF03853">
    <property type="entry name" value="YjeF_N"/>
    <property type="match status" value="1"/>
</dbReference>
<evidence type="ECO:0000256" key="10">
    <source>
        <dbReference type="ARBA" id="ARBA00023027"/>
    </source>
</evidence>
<dbReference type="InterPro" id="IPR000631">
    <property type="entry name" value="CARKD"/>
</dbReference>
<dbReference type="SUPFAM" id="SSF53613">
    <property type="entry name" value="Ribokinase-like"/>
    <property type="match status" value="1"/>
</dbReference>
<feature type="binding site" evidence="18">
    <location>
        <position position="164"/>
    </location>
    <ligand>
        <name>(6S)-NADPHX</name>
        <dbReference type="ChEBI" id="CHEBI:64076"/>
    </ligand>
</feature>
<keyword evidence="9 18" id="KW-0630">Potassium</keyword>
<evidence type="ECO:0000256" key="14">
    <source>
        <dbReference type="ARBA" id="ARBA00025153"/>
    </source>
</evidence>
<evidence type="ECO:0000256" key="17">
    <source>
        <dbReference type="HAMAP-Rule" id="MF_01965"/>
    </source>
</evidence>
<dbReference type="NCBIfam" id="TIGR00196">
    <property type="entry name" value="yjeF_cterm"/>
    <property type="match status" value="1"/>
</dbReference>
<dbReference type="InterPro" id="IPR017953">
    <property type="entry name" value="Carbohydrate_kinase_pred_CS"/>
</dbReference>
<comment type="similarity">
    <text evidence="17">Belongs to the NnrD/CARKD family.</text>
</comment>
<dbReference type="PROSITE" id="PS01050">
    <property type="entry name" value="YJEF_C_2"/>
    <property type="match status" value="1"/>
</dbReference>
<dbReference type="EC" id="4.2.1.136" evidence="19"/>
<keyword evidence="11 18" id="KW-0413">Isomerase</keyword>
<evidence type="ECO:0000256" key="1">
    <source>
        <dbReference type="ARBA" id="ARBA00000013"/>
    </source>
</evidence>
<comment type="catalytic activity">
    <reaction evidence="1 18 19">
        <text>(6R)-NADHX = (6S)-NADHX</text>
        <dbReference type="Rhea" id="RHEA:32215"/>
        <dbReference type="ChEBI" id="CHEBI:64074"/>
        <dbReference type="ChEBI" id="CHEBI:64075"/>
        <dbReference type="EC" id="5.1.99.6"/>
    </reaction>
</comment>
<dbReference type="PROSITE" id="PS51383">
    <property type="entry name" value="YJEF_C_3"/>
    <property type="match status" value="1"/>
</dbReference>
<evidence type="ECO:0000256" key="16">
    <source>
        <dbReference type="ARBA" id="ARBA00049209"/>
    </source>
</evidence>
<dbReference type="InterPro" id="IPR029056">
    <property type="entry name" value="Ribokinase-like"/>
</dbReference>
<dbReference type="PROSITE" id="PS51385">
    <property type="entry name" value="YJEF_N"/>
    <property type="match status" value="1"/>
</dbReference>
<dbReference type="CDD" id="cd01171">
    <property type="entry name" value="YXKO-related"/>
    <property type="match status" value="1"/>
</dbReference>
<evidence type="ECO:0000256" key="11">
    <source>
        <dbReference type="ARBA" id="ARBA00023235"/>
    </source>
</evidence>
<feature type="binding site" evidence="18">
    <location>
        <position position="130"/>
    </location>
    <ligand>
        <name>K(+)</name>
        <dbReference type="ChEBI" id="CHEBI:29103"/>
    </ligand>
</feature>
<evidence type="ECO:0000256" key="8">
    <source>
        <dbReference type="ARBA" id="ARBA00022857"/>
    </source>
</evidence>
<feature type="binding site" evidence="17">
    <location>
        <position position="380"/>
    </location>
    <ligand>
        <name>(6S)-NADPHX</name>
        <dbReference type="ChEBI" id="CHEBI:64076"/>
    </ligand>
</feature>
<keyword evidence="7 17" id="KW-0067">ATP-binding</keyword>
<comment type="catalytic activity">
    <reaction evidence="15 17 19">
        <text>(6S)-NADHX + ADP = AMP + phosphate + NADH + H(+)</text>
        <dbReference type="Rhea" id="RHEA:32223"/>
        <dbReference type="ChEBI" id="CHEBI:15378"/>
        <dbReference type="ChEBI" id="CHEBI:43474"/>
        <dbReference type="ChEBI" id="CHEBI:57945"/>
        <dbReference type="ChEBI" id="CHEBI:64074"/>
        <dbReference type="ChEBI" id="CHEBI:456215"/>
        <dbReference type="ChEBI" id="CHEBI:456216"/>
        <dbReference type="EC" id="4.2.1.136"/>
    </reaction>
</comment>
<feature type="binding site" evidence="17">
    <location>
        <position position="444"/>
    </location>
    <ligand>
        <name>AMP</name>
        <dbReference type="ChEBI" id="CHEBI:456215"/>
    </ligand>
</feature>
<evidence type="ECO:0000256" key="7">
    <source>
        <dbReference type="ARBA" id="ARBA00022840"/>
    </source>
</evidence>
<evidence type="ECO:0000259" key="21">
    <source>
        <dbReference type="PROSITE" id="PS51385"/>
    </source>
</evidence>
<feature type="binding site" evidence="17">
    <location>
        <position position="266"/>
    </location>
    <ligand>
        <name>(6S)-NADPHX</name>
        <dbReference type="ChEBI" id="CHEBI:64076"/>
    </ligand>
</feature>
<keyword evidence="5 18" id="KW-0479">Metal-binding</keyword>
<comment type="subunit">
    <text evidence="17">Homotetramer.</text>
</comment>
<evidence type="ECO:0000256" key="5">
    <source>
        <dbReference type="ARBA" id="ARBA00022723"/>
    </source>
</evidence>
<dbReference type="Pfam" id="PF01256">
    <property type="entry name" value="Carb_kinase"/>
    <property type="match status" value="1"/>
</dbReference>
<dbReference type="Gene3D" id="3.40.50.10260">
    <property type="entry name" value="YjeF N-terminal domain"/>
    <property type="match status" value="1"/>
</dbReference>
<comment type="function">
    <text evidence="14 19">Bifunctional enzyme that catalyzes the epimerization of the S- and R-forms of NAD(P)HX and the dehydration of the S-form of NAD(P)HX at the expense of ADP, which is converted to AMP. This allows the repair of both epimers of NAD(P)HX, a damaged form of NAD(P)H that is a result of enzymatic or heat-dependent hydration.</text>
</comment>
<feature type="binding site" evidence="17">
    <location>
        <begin position="415"/>
        <end position="419"/>
    </location>
    <ligand>
        <name>AMP</name>
        <dbReference type="ChEBI" id="CHEBI:456215"/>
    </ligand>
</feature>
<evidence type="ECO:0000256" key="3">
    <source>
        <dbReference type="ARBA" id="ARBA00006001"/>
    </source>
</evidence>
<comment type="similarity">
    <text evidence="4 19">In the C-terminal section; belongs to the NnrD/CARKD family.</text>
</comment>
<evidence type="ECO:0000256" key="9">
    <source>
        <dbReference type="ARBA" id="ARBA00022958"/>
    </source>
</evidence>